<keyword evidence="1" id="KW-0812">Transmembrane</keyword>
<dbReference type="Proteomes" id="UP000219546">
    <property type="component" value="Unassembled WGS sequence"/>
</dbReference>
<name>A0A285CGY8_9BACI</name>
<organism evidence="3 4">
    <name type="scientific">Bacillus oleivorans</name>
    <dbReference type="NCBI Taxonomy" id="1448271"/>
    <lineage>
        <taxon>Bacteria</taxon>
        <taxon>Bacillati</taxon>
        <taxon>Bacillota</taxon>
        <taxon>Bacilli</taxon>
        <taxon>Bacillales</taxon>
        <taxon>Bacillaceae</taxon>
        <taxon>Bacillus</taxon>
    </lineage>
</organism>
<dbReference type="EMBL" id="OAOP01000001">
    <property type="protein sequence ID" value="SNX66862.1"/>
    <property type="molecule type" value="Genomic_DNA"/>
</dbReference>
<dbReference type="RefSeq" id="WP_097156712.1">
    <property type="nucleotide sequence ID" value="NZ_JBEPMQ010000012.1"/>
</dbReference>
<evidence type="ECO:0000313" key="3">
    <source>
        <dbReference type="EMBL" id="SNX66862.1"/>
    </source>
</evidence>
<feature type="transmembrane region" description="Helical" evidence="1">
    <location>
        <begin position="12"/>
        <end position="34"/>
    </location>
</feature>
<dbReference type="Pfam" id="PF13400">
    <property type="entry name" value="Tad"/>
    <property type="match status" value="1"/>
</dbReference>
<keyword evidence="4" id="KW-1185">Reference proteome</keyword>
<evidence type="ECO:0000256" key="1">
    <source>
        <dbReference type="SAM" id="Phobius"/>
    </source>
</evidence>
<dbReference type="InterPro" id="IPR028087">
    <property type="entry name" value="Tad_N"/>
</dbReference>
<gene>
    <name evidence="3" type="ORF">SAMN05877753_101175</name>
</gene>
<dbReference type="OrthoDB" id="5447051at2"/>
<keyword evidence="1" id="KW-0472">Membrane</keyword>
<sequence>MNRLRELWKKETGNALVFVSLALMALLAMTGLVIDGGMVYQTKSHLQKVANAAALSGAQELTNHQEKVEEVVYETLSKNDQEAVLTNLEITMEEKVAVDLEVPVSLAFSKLFGKDQILVKAHAAAELRTMGRAAGAAPLGIDKSIPLEYYKEYQLKVDQHDNDTGNFGILALGGTGADTYEYNLRHGYKNELSVGDVLETQTGNIAGKTRTVVRERVNGCDENPRDVNVRECSRVILIPIYEPIDYQGNQLKQVRIVGFAYFYITDPMDEHDTSIRGMFIERAGTGYEEPGALERGAFSIRLTE</sequence>
<evidence type="ECO:0000259" key="2">
    <source>
        <dbReference type="Pfam" id="PF13400"/>
    </source>
</evidence>
<accession>A0A285CGY8</accession>
<proteinExistence type="predicted"/>
<keyword evidence="1" id="KW-1133">Transmembrane helix</keyword>
<feature type="domain" description="Putative Flp pilus-assembly TadG-like N-terminal" evidence="2">
    <location>
        <begin position="13"/>
        <end position="59"/>
    </location>
</feature>
<reference evidence="3 4" key="1">
    <citation type="submission" date="2017-08" db="EMBL/GenBank/DDBJ databases">
        <authorList>
            <person name="de Groot N.N."/>
        </authorList>
    </citation>
    <scope>NUCLEOTIDE SEQUENCE [LARGE SCALE GENOMIC DNA]</scope>
    <source>
        <strain evidence="3 4">JC228</strain>
    </source>
</reference>
<protein>
    <submittedName>
        <fullName evidence="3">Putative Flp pilus-assembly TadE/G-like protein</fullName>
    </submittedName>
</protein>
<dbReference type="AlphaFoldDB" id="A0A285CGY8"/>
<evidence type="ECO:0000313" key="4">
    <source>
        <dbReference type="Proteomes" id="UP000219546"/>
    </source>
</evidence>